<evidence type="ECO:0000313" key="2">
    <source>
        <dbReference type="Proteomes" id="UP000054538"/>
    </source>
</evidence>
<dbReference type="EMBL" id="KN826616">
    <property type="protein sequence ID" value="KIK78362.1"/>
    <property type="molecule type" value="Genomic_DNA"/>
</dbReference>
<organism evidence="1 2">
    <name type="scientific">Paxillus rubicundulus Ve08.2h10</name>
    <dbReference type="NCBI Taxonomy" id="930991"/>
    <lineage>
        <taxon>Eukaryota</taxon>
        <taxon>Fungi</taxon>
        <taxon>Dikarya</taxon>
        <taxon>Basidiomycota</taxon>
        <taxon>Agaricomycotina</taxon>
        <taxon>Agaricomycetes</taxon>
        <taxon>Agaricomycetidae</taxon>
        <taxon>Boletales</taxon>
        <taxon>Paxilineae</taxon>
        <taxon>Paxillaceae</taxon>
        <taxon>Paxillus</taxon>
    </lineage>
</organism>
<accession>A0A0D0C5E5</accession>
<name>A0A0D0C5E5_9AGAM</name>
<keyword evidence="2" id="KW-1185">Reference proteome</keyword>
<dbReference type="Proteomes" id="UP000054538">
    <property type="component" value="Unassembled WGS sequence"/>
</dbReference>
<protein>
    <submittedName>
        <fullName evidence="1">Uncharacterized protein</fullName>
    </submittedName>
</protein>
<dbReference type="HOGENOM" id="CLU_2831888_0_0_1"/>
<dbReference type="AlphaFoldDB" id="A0A0D0C5E5"/>
<proteinExistence type="predicted"/>
<sequence length="66" mass="7769">MLRRRRLGVARFLLADPSNEEFEMIQQWSLQLRSYVQKVVEEADDNTFKKLIAGVSSPLNVFRRQS</sequence>
<evidence type="ECO:0000313" key="1">
    <source>
        <dbReference type="EMBL" id="KIK78362.1"/>
    </source>
</evidence>
<dbReference type="InParanoid" id="A0A0D0C5E5"/>
<reference evidence="1 2" key="1">
    <citation type="submission" date="2014-04" db="EMBL/GenBank/DDBJ databases">
        <authorList>
            <consortium name="DOE Joint Genome Institute"/>
            <person name="Kuo A."/>
            <person name="Kohler A."/>
            <person name="Jargeat P."/>
            <person name="Nagy L.G."/>
            <person name="Floudas D."/>
            <person name="Copeland A."/>
            <person name="Barry K.W."/>
            <person name="Cichocki N."/>
            <person name="Veneault-Fourrey C."/>
            <person name="LaButti K."/>
            <person name="Lindquist E.A."/>
            <person name="Lipzen A."/>
            <person name="Lundell T."/>
            <person name="Morin E."/>
            <person name="Murat C."/>
            <person name="Sun H."/>
            <person name="Tunlid A."/>
            <person name="Henrissat B."/>
            <person name="Grigoriev I.V."/>
            <person name="Hibbett D.S."/>
            <person name="Martin F."/>
            <person name="Nordberg H.P."/>
            <person name="Cantor M.N."/>
            <person name="Hua S.X."/>
        </authorList>
    </citation>
    <scope>NUCLEOTIDE SEQUENCE [LARGE SCALE GENOMIC DNA]</scope>
    <source>
        <strain evidence="1 2">Ve08.2h10</strain>
    </source>
</reference>
<gene>
    <name evidence="1" type="ORF">PAXRUDRAFT_834596</name>
</gene>
<reference evidence="2" key="2">
    <citation type="submission" date="2015-01" db="EMBL/GenBank/DDBJ databases">
        <title>Evolutionary Origins and Diversification of the Mycorrhizal Mutualists.</title>
        <authorList>
            <consortium name="DOE Joint Genome Institute"/>
            <consortium name="Mycorrhizal Genomics Consortium"/>
            <person name="Kohler A."/>
            <person name="Kuo A."/>
            <person name="Nagy L.G."/>
            <person name="Floudas D."/>
            <person name="Copeland A."/>
            <person name="Barry K.W."/>
            <person name="Cichocki N."/>
            <person name="Veneault-Fourrey C."/>
            <person name="LaButti K."/>
            <person name="Lindquist E.A."/>
            <person name="Lipzen A."/>
            <person name="Lundell T."/>
            <person name="Morin E."/>
            <person name="Murat C."/>
            <person name="Riley R."/>
            <person name="Ohm R."/>
            <person name="Sun H."/>
            <person name="Tunlid A."/>
            <person name="Henrissat B."/>
            <person name="Grigoriev I.V."/>
            <person name="Hibbett D.S."/>
            <person name="Martin F."/>
        </authorList>
    </citation>
    <scope>NUCLEOTIDE SEQUENCE [LARGE SCALE GENOMIC DNA]</scope>
    <source>
        <strain evidence="2">Ve08.2h10</strain>
    </source>
</reference>